<dbReference type="RefSeq" id="WP_284874015.1">
    <property type="nucleotide sequence ID" value="NZ_CP126970.1"/>
</dbReference>
<dbReference type="EMBL" id="CP126970">
    <property type="protein sequence ID" value="WIM69421.1"/>
    <property type="molecule type" value="Genomic_DNA"/>
</dbReference>
<name>A0ABY8VIB3_9CORY</name>
<evidence type="ECO:0000313" key="3">
    <source>
        <dbReference type="Proteomes" id="UP001238805"/>
    </source>
</evidence>
<sequence length="57" mass="5664">MNTTRAAALLAVILGLLATAYPLGPTVVGILATIAGVAVCVALGSTLAKKKGTREEL</sequence>
<proteinExistence type="predicted"/>
<protein>
    <recommendedName>
        <fullName evidence="4">Secreted protein</fullName>
    </recommendedName>
</protein>
<feature type="transmembrane region" description="Helical" evidence="1">
    <location>
        <begin position="30"/>
        <end position="48"/>
    </location>
</feature>
<evidence type="ECO:0000313" key="2">
    <source>
        <dbReference type="EMBL" id="WIM69421.1"/>
    </source>
</evidence>
<keyword evidence="1" id="KW-0812">Transmembrane</keyword>
<evidence type="ECO:0008006" key="4">
    <source>
        <dbReference type="Google" id="ProtNLM"/>
    </source>
</evidence>
<evidence type="ECO:0000256" key="1">
    <source>
        <dbReference type="SAM" id="Phobius"/>
    </source>
</evidence>
<keyword evidence="3" id="KW-1185">Reference proteome</keyword>
<accession>A0ABY8VIB3</accession>
<dbReference type="Proteomes" id="UP001238805">
    <property type="component" value="Chromosome"/>
</dbReference>
<keyword evidence="1" id="KW-1133">Transmembrane helix</keyword>
<reference evidence="2 3" key="1">
    <citation type="submission" date="2023-05" db="EMBL/GenBank/DDBJ databases">
        <title>Corynebacterium suedekumii sp. nov. and Corynebacterium breve sp. nov. isolated from raw cow's milk.</title>
        <authorList>
            <person name="Baer M.K."/>
            <person name="Mehl L."/>
            <person name="Hellmuth R."/>
            <person name="Marke G."/>
            <person name="Lipski A."/>
        </authorList>
    </citation>
    <scope>NUCLEOTIDE SEQUENCE [LARGE SCALE GENOMIC DNA]</scope>
    <source>
        <strain evidence="2 3">LM112</strain>
    </source>
</reference>
<organism evidence="2 3">
    <name type="scientific">Corynebacterium suedekumii</name>
    <dbReference type="NCBI Taxonomy" id="3049801"/>
    <lineage>
        <taxon>Bacteria</taxon>
        <taxon>Bacillati</taxon>
        <taxon>Actinomycetota</taxon>
        <taxon>Actinomycetes</taxon>
        <taxon>Mycobacteriales</taxon>
        <taxon>Corynebacteriaceae</taxon>
        <taxon>Corynebacterium</taxon>
    </lineage>
</organism>
<keyword evidence="1" id="KW-0472">Membrane</keyword>
<gene>
    <name evidence="2" type="ORF">QP029_09170</name>
</gene>